<dbReference type="RefSeq" id="WP_078306608.1">
    <property type="nucleotide sequence ID" value="NZ_CP147511.1"/>
</dbReference>
<evidence type="ECO:0000259" key="5">
    <source>
        <dbReference type="SMART" id="SM00271"/>
    </source>
</evidence>
<dbReference type="Pfam" id="PF07743">
    <property type="entry name" value="HSCB_C"/>
    <property type="match status" value="1"/>
</dbReference>
<proteinExistence type="inferred from homology"/>
<dbReference type="InterPro" id="IPR036869">
    <property type="entry name" value="J_dom_sf"/>
</dbReference>
<dbReference type="PANTHER" id="PTHR14021:SF15">
    <property type="entry name" value="IRON-SULFUR CLUSTER CO-CHAPERONE PROTEIN HSCB"/>
    <property type="match status" value="1"/>
</dbReference>
<dbReference type="GO" id="GO:0051087">
    <property type="term" value="F:protein-folding chaperone binding"/>
    <property type="evidence" value="ECO:0007669"/>
    <property type="project" value="InterPro"/>
</dbReference>
<dbReference type="Proteomes" id="UP000191094">
    <property type="component" value="Unassembled WGS sequence"/>
</dbReference>
<dbReference type="Gene3D" id="1.20.1280.20">
    <property type="entry name" value="HscB, C-terminal domain"/>
    <property type="match status" value="1"/>
</dbReference>
<dbReference type="SUPFAM" id="SSF47144">
    <property type="entry name" value="HSC20 (HSCB), C-terminal oligomerisation domain"/>
    <property type="match status" value="1"/>
</dbReference>
<sequence length="173" mass="20039">MNYFSLFKLPTAFEIDLSVLDSQLRALQTQYHPDVIDSKTNNRQSEQMSAVINQGYQTLRYPDSRASHLLALVGQDAHIQDSIYDLDFLDLAMDFRIRLDDADAQQLPSLQKQMQDWLAQLSNDFTQAYHQQDWQSAIDATQKLQFLVKIDKDISKKMDKSSQIDTLDDDLYV</sequence>
<dbReference type="AlphaFoldDB" id="A0A1T0CH08"/>
<dbReference type="NCBIfam" id="TIGR00714">
    <property type="entry name" value="hscB"/>
    <property type="match status" value="1"/>
</dbReference>
<feature type="domain" description="J" evidence="5">
    <location>
        <begin position="1"/>
        <end position="64"/>
    </location>
</feature>
<evidence type="ECO:0000313" key="6">
    <source>
        <dbReference type="EMBL" id="OOS21647.1"/>
    </source>
</evidence>
<dbReference type="GO" id="GO:0001671">
    <property type="term" value="F:ATPase activator activity"/>
    <property type="evidence" value="ECO:0007669"/>
    <property type="project" value="InterPro"/>
</dbReference>
<dbReference type="GO" id="GO:0044571">
    <property type="term" value="P:[2Fe-2S] cluster assembly"/>
    <property type="evidence" value="ECO:0007669"/>
    <property type="project" value="InterPro"/>
</dbReference>
<dbReference type="InterPro" id="IPR009073">
    <property type="entry name" value="HscB_oligo_C"/>
</dbReference>
<dbReference type="EMBL" id="MUYT01000004">
    <property type="protein sequence ID" value="OOS21647.1"/>
    <property type="molecule type" value="Genomic_DNA"/>
</dbReference>
<comment type="subunit">
    <text evidence="4">Interacts with HscA and stimulates its ATPase activity.</text>
</comment>
<dbReference type="PANTHER" id="PTHR14021">
    <property type="entry name" value="IRON-SULFUR CLUSTER CO-CHAPERONE PROTEIN HSCB"/>
    <property type="match status" value="1"/>
</dbReference>
<dbReference type="HAMAP" id="MF_00682">
    <property type="entry name" value="HscB"/>
    <property type="match status" value="1"/>
</dbReference>
<reference evidence="6 7" key="1">
    <citation type="submission" date="2017-02" db="EMBL/GenBank/DDBJ databases">
        <title>Draft genome sequence of Moraxella lincolnii CCUG 9405T type strain.</title>
        <authorList>
            <person name="Salva-Serra F."/>
            <person name="Engstrom-Jakobsson H."/>
            <person name="Thorell K."/>
            <person name="Jaen-Luchoro D."/>
            <person name="Gonzales-Siles L."/>
            <person name="Karlsson R."/>
            <person name="Yazdan S."/>
            <person name="Boulund F."/>
            <person name="Johnning A."/>
            <person name="Engstrand L."/>
            <person name="Kristiansson E."/>
            <person name="Moore E."/>
        </authorList>
    </citation>
    <scope>NUCLEOTIDE SEQUENCE [LARGE SCALE GENOMIC DNA]</scope>
    <source>
        <strain evidence="6 7">CCUG 9405</strain>
    </source>
</reference>
<dbReference type="GO" id="GO:0006457">
    <property type="term" value="P:protein folding"/>
    <property type="evidence" value="ECO:0007669"/>
    <property type="project" value="UniProtKB-UniRule"/>
</dbReference>
<dbReference type="Gene3D" id="1.10.287.110">
    <property type="entry name" value="DnaJ domain"/>
    <property type="match status" value="1"/>
</dbReference>
<dbReference type="SUPFAM" id="SSF46565">
    <property type="entry name" value="Chaperone J-domain"/>
    <property type="match status" value="1"/>
</dbReference>
<dbReference type="OrthoDB" id="287587at2"/>
<evidence type="ECO:0000256" key="3">
    <source>
        <dbReference type="ARBA" id="ARBA00025596"/>
    </source>
</evidence>
<evidence type="ECO:0000256" key="2">
    <source>
        <dbReference type="ARBA" id="ARBA00023186"/>
    </source>
</evidence>
<keyword evidence="2 4" id="KW-0143">Chaperone</keyword>
<comment type="caution">
    <text evidence="6">The sequence shown here is derived from an EMBL/GenBank/DDBJ whole genome shotgun (WGS) entry which is preliminary data.</text>
</comment>
<organism evidence="6 7">
    <name type="scientific">Lwoffella lincolnii</name>
    <dbReference type="NCBI Taxonomy" id="90241"/>
    <lineage>
        <taxon>Bacteria</taxon>
        <taxon>Pseudomonadati</taxon>
        <taxon>Pseudomonadota</taxon>
        <taxon>Gammaproteobacteria</taxon>
        <taxon>Moraxellales</taxon>
        <taxon>Moraxellaceae</taxon>
        <taxon>Lwoffella</taxon>
    </lineage>
</organism>
<dbReference type="SMART" id="SM00271">
    <property type="entry name" value="DnaJ"/>
    <property type="match status" value="1"/>
</dbReference>
<name>A0A1T0CH08_9GAMM</name>
<accession>A0A1T0CH08</accession>
<gene>
    <name evidence="4" type="primary">hscB</name>
    <name evidence="6" type="ORF">B0682_03030</name>
</gene>
<dbReference type="InterPro" id="IPR036386">
    <property type="entry name" value="HscB_C_sf"/>
</dbReference>
<protein>
    <recommendedName>
        <fullName evidence="4">Co-chaperone protein HscB homolog</fullName>
    </recommendedName>
</protein>
<comment type="similarity">
    <text evidence="1 4">Belongs to the HscB family.</text>
</comment>
<evidence type="ECO:0000256" key="4">
    <source>
        <dbReference type="HAMAP-Rule" id="MF_00682"/>
    </source>
</evidence>
<dbReference type="STRING" id="90241.B0682_03030"/>
<keyword evidence="7" id="KW-1185">Reference proteome</keyword>
<comment type="function">
    <text evidence="3 4">Co-chaperone involved in the maturation of iron-sulfur cluster-containing proteins. Seems to help targeting proteins to be folded toward HscA.</text>
</comment>
<evidence type="ECO:0000256" key="1">
    <source>
        <dbReference type="ARBA" id="ARBA00010476"/>
    </source>
</evidence>
<dbReference type="InterPro" id="IPR001623">
    <property type="entry name" value="DnaJ_domain"/>
</dbReference>
<dbReference type="InterPro" id="IPR004640">
    <property type="entry name" value="HscB"/>
</dbReference>
<dbReference type="GO" id="GO:0051259">
    <property type="term" value="P:protein complex oligomerization"/>
    <property type="evidence" value="ECO:0007669"/>
    <property type="project" value="InterPro"/>
</dbReference>
<evidence type="ECO:0000313" key="7">
    <source>
        <dbReference type="Proteomes" id="UP000191094"/>
    </source>
</evidence>